<evidence type="ECO:0000313" key="1">
    <source>
        <dbReference type="EMBL" id="KTB33468.1"/>
    </source>
</evidence>
<organism evidence="1 2">
    <name type="scientific">Moniliophthora roreri</name>
    <name type="common">Frosty pod rot fungus</name>
    <name type="synonym">Monilia roreri</name>
    <dbReference type="NCBI Taxonomy" id="221103"/>
    <lineage>
        <taxon>Eukaryota</taxon>
        <taxon>Fungi</taxon>
        <taxon>Dikarya</taxon>
        <taxon>Basidiomycota</taxon>
        <taxon>Agaricomycotina</taxon>
        <taxon>Agaricomycetes</taxon>
        <taxon>Agaricomycetidae</taxon>
        <taxon>Agaricales</taxon>
        <taxon>Marasmiineae</taxon>
        <taxon>Marasmiaceae</taxon>
        <taxon>Moniliophthora</taxon>
    </lineage>
</organism>
<name>A0A0W0FAT8_MONRR</name>
<dbReference type="GO" id="GO:0008270">
    <property type="term" value="F:zinc ion binding"/>
    <property type="evidence" value="ECO:0007669"/>
    <property type="project" value="UniProtKB-KW"/>
</dbReference>
<keyword evidence="1" id="KW-0862">Zinc</keyword>
<dbReference type="AlphaFoldDB" id="A0A0W0FAT8"/>
<evidence type="ECO:0000313" key="2">
    <source>
        <dbReference type="Proteomes" id="UP000054988"/>
    </source>
</evidence>
<proteinExistence type="predicted"/>
<reference evidence="1 2" key="1">
    <citation type="submission" date="2015-12" db="EMBL/GenBank/DDBJ databases">
        <title>Draft genome sequence of Moniliophthora roreri, the causal agent of frosty pod rot of cacao.</title>
        <authorList>
            <person name="Aime M.C."/>
            <person name="Diaz-Valderrama J.R."/>
            <person name="Kijpornyongpan T."/>
            <person name="Phillips-Mora W."/>
        </authorList>
    </citation>
    <scope>NUCLEOTIDE SEQUENCE [LARGE SCALE GENOMIC DNA]</scope>
    <source>
        <strain evidence="1 2">MCA 2952</strain>
    </source>
</reference>
<keyword evidence="1" id="KW-0863">Zinc-finger</keyword>
<sequence length="141" mass="14946">MGSGHGGQSCRWGDIEEQFSSSGGVGNAGFETGVPEEFINVIVAQVQVDEGKVWAAWRSGLHSSGIGLRNIHELACISQSDKVSGLSEFKEVLSASNINCSSESSLVVSDCVEESGFIGVGVVIWKGLPLGTCCWDYNMKE</sequence>
<dbReference type="Proteomes" id="UP000054988">
    <property type="component" value="Unassembled WGS sequence"/>
</dbReference>
<protein>
    <submittedName>
        <fullName evidence="1">Putative calcineurin responsive zinc-finger CRZ1</fullName>
    </submittedName>
</protein>
<comment type="caution">
    <text evidence="1">The sequence shown here is derived from an EMBL/GenBank/DDBJ whole genome shotgun (WGS) entry which is preliminary data.</text>
</comment>
<gene>
    <name evidence="1" type="ORF">WG66_14086</name>
</gene>
<accession>A0A0W0FAT8</accession>
<dbReference type="EMBL" id="LATX01002176">
    <property type="protein sequence ID" value="KTB33468.1"/>
    <property type="molecule type" value="Genomic_DNA"/>
</dbReference>
<keyword evidence="1" id="KW-0479">Metal-binding</keyword>